<gene>
    <name evidence="1" type="ORF">BJP34_35730</name>
</gene>
<evidence type="ECO:0000313" key="1">
    <source>
        <dbReference type="EMBL" id="AOX04732.1"/>
    </source>
</evidence>
<accession>A0A1D8U4A7</accession>
<dbReference type="KEGG" id="mpro:BJP34_35730"/>
<dbReference type="RefSeq" id="WP_070397078.1">
    <property type="nucleotide sequence ID" value="NZ_CP017600.1"/>
</dbReference>
<proteinExistence type="predicted"/>
<sequence length="90" mass="9823">MITLKNLEVLEPLSDKDDVVGGLVIRGVKIIFTIAIEQEEETIPLAEKTISLVGVQRENPAGLGQTRIEFIDVLKPSISSDFCTLNCPAE</sequence>
<name>A0A1D8U4A7_9CYAN</name>
<reference evidence="2" key="1">
    <citation type="submission" date="2016-10" db="EMBL/GenBank/DDBJ databases">
        <title>Comparative genomics uncovers the prolific and rare metabolic potential of the cyanobacterial genus Moorea.</title>
        <authorList>
            <person name="Leao T."/>
            <person name="Castelao G."/>
            <person name="Korobeynikov A."/>
            <person name="Monroe E.A."/>
            <person name="Podell S."/>
            <person name="Glukhov E."/>
            <person name="Allen E."/>
            <person name="Gerwick W.H."/>
            <person name="Gerwick L."/>
        </authorList>
    </citation>
    <scope>NUCLEOTIDE SEQUENCE [LARGE SCALE GENOMIC DNA]</scope>
    <source>
        <strain evidence="2">PAL-8-15-08-1</strain>
        <plasmid evidence="2">unnamed</plasmid>
    </source>
</reference>
<organism evidence="1 2">
    <name type="scientific">Moorena producens PAL-8-15-08-1</name>
    <dbReference type="NCBI Taxonomy" id="1458985"/>
    <lineage>
        <taxon>Bacteria</taxon>
        <taxon>Bacillati</taxon>
        <taxon>Cyanobacteriota</taxon>
        <taxon>Cyanophyceae</taxon>
        <taxon>Coleofasciculales</taxon>
        <taxon>Coleofasciculaceae</taxon>
        <taxon>Moorena</taxon>
    </lineage>
</organism>
<dbReference type="EMBL" id="CP017600">
    <property type="protein sequence ID" value="AOX04732.1"/>
    <property type="molecule type" value="Genomic_DNA"/>
</dbReference>
<keyword evidence="1" id="KW-0614">Plasmid</keyword>
<evidence type="ECO:0000313" key="2">
    <source>
        <dbReference type="Proteomes" id="UP000177870"/>
    </source>
</evidence>
<geneLocation type="plasmid" evidence="1 2">
    <name>unnamed</name>
</geneLocation>
<protein>
    <submittedName>
        <fullName evidence="1">Uncharacterized protein</fullName>
    </submittedName>
</protein>
<dbReference type="Proteomes" id="UP000177870">
    <property type="component" value="Plasmid unnamed"/>
</dbReference>
<dbReference type="AlphaFoldDB" id="A0A1D8U4A7"/>